<evidence type="ECO:0000313" key="5">
    <source>
        <dbReference type="EMBL" id="GLL04694.1"/>
    </source>
</evidence>
<evidence type="ECO:0000256" key="1">
    <source>
        <dbReference type="ARBA" id="ARBA00023015"/>
    </source>
</evidence>
<organism evidence="5 6">
    <name type="scientific">Dactylosporangium matsuzakiense</name>
    <dbReference type="NCBI Taxonomy" id="53360"/>
    <lineage>
        <taxon>Bacteria</taxon>
        <taxon>Bacillati</taxon>
        <taxon>Actinomycetota</taxon>
        <taxon>Actinomycetes</taxon>
        <taxon>Micromonosporales</taxon>
        <taxon>Micromonosporaceae</taxon>
        <taxon>Dactylosporangium</taxon>
    </lineage>
</organism>
<dbReference type="InterPro" id="IPR000524">
    <property type="entry name" value="Tscrpt_reg_HTH_GntR"/>
</dbReference>
<dbReference type="Proteomes" id="UP001143480">
    <property type="component" value="Unassembled WGS sequence"/>
</dbReference>
<evidence type="ECO:0000259" key="4">
    <source>
        <dbReference type="PROSITE" id="PS50949"/>
    </source>
</evidence>
<keyword evidence="2" id="KW-0238">DNA-binding</keyword>
<dbReference type="GO" id="GO:0003677">
    <property type="term" value="F:DNA binding"/>
    <property type="evidence" value="ECO:0007669"/>
    <property type="project" value="UniProtKB-KW"/>
</dbReference>
<keyword evidence="1" id="KW-0805">Transcription regulation</keyword>
<feature type="domain" description="HTH gntR-type" evidence="4">
    <location>
        <begin position="25"/>
        <end position="93"/>
    </location>
</feature>
<evidence type="ECO:0000256" key="3">
    <source>
        <dbReference type="ARBA" id="ARBA00023163"/>
    </source>
</evidence>
<dbReference type="PANTHER" id="PTHR44846">
    <property type="entry name" value="MANNOSYL-D-GLYCERATE TRANSPORT/METABOLISM SYSTEM REPRESSOR MNGR-RELATED"/>
    <property type="match status" value="1"/>
</dbReference>
<keyword evidence="3" id="KW-0804">Transcription</keyword>
<dbReference type="SMART" id="SM00345">
    <property type="entry name" value="HTH_GNTR"/>
    <property type="match status" value="1"/>
</dbReference>
<dbReference type="SUPFAM" id="SSF46785">
    <property type="entry name" value="Winged helix' DNA-binding domain"/>
    <property type="match status" value="1"/>
</dbReference>
<dbReference type="Pfam" id="PF00392">
    <property type="entry name" value="GntR"/>
    <property type="match status" value="1"/>
</dbReference>
<proteinExistence type="predicted"/>
<dbReference type="InterPro" id="IPR050679">
    <property type="entry name" value="Bact_HTH_transcr_reg"/>
</dbReference>
<name>A0A9W6NPN9_9ACTN</name>
<sequence>MITSSPHTRAPAGAPAPGIDRLSGRALYAQVTDALRQRIDSGEFPPGASLPGQYALAAAYDVSRDTVLDALRALRKAGLIETRRGMRAVVRRAPVVQQVTVPAGATITARMPTPAERSHLGLAEGVPVIIVRTGAEEQLYPADRTGICRPPTATQPPVQQ</sequence>
<dbReference type="GO" id="GO:0003700">
    <property type="term" value="F:DNA-binding transcription factor activity"/>
    <property type="evidence" value="ECO:0007669"/>
    <property type="project" value="InterPro"/>
</dbReference>
<comment type="caution">
    <text evidence="5">The sequence shown here is derived from an EMBL/GenBank/DDBJ whole genome shotgun (WGS) entry which is preliminary data.</text>
</comment>
<dbReference type="InterPro" id="IPR036388">
    <property type="entry name" value="WH-like_DNA-bd_sf"/>
</dbReference>
<keyword evidence="6" id="KW-1185">Reference proteome</keyword>
<reference evidence="5" key="1">
    <citation type="journal article" date="2014" name="Int. J. Syst. Evol. Microbiol.">
        <title>Complete genome sequence of Corynebacterium casei LMG S-19264T (=DSM 44701T), isolated from a smear-ripened cheese.</title>
        <authorList>
            <consortium name="US DOE Joint Genome Institute (JGI-PGF)"/>
            <person name="Walter F."/>
            <person name="Albersmeier A."/>
            <person name="Kalinowski J."/>
            <person name="Ruckert C."/>
        </authorList>
    </citation>
    <scope>NUCLEOTIDE SEQUENCE</scope>
    <source>
        <strain evidence="5">VKM Ac-1321</strain>
    </source>
</reference>
<dbReference type="CDD" id="cd07377">
    <property type="entry name" value="WHTH_GntR"/>
    <property type="match status" value="1"/>
</dbReference>
<dbReference type="PANTHER" id="PTHR44846:SF17">
    <property type="entry name" value="GNTR-FAMILY TRANSCRIPTIONAL REGULATOR"/>
    <property type="match status" value="1"/>
</dbReference>
<dbReference type="PROSITE" id="PS50949">
    <property type="entry name" value="HTH_GNTR"/>
    <property type="match status" value="1"/>
</dbReference>
<dbReference type="GO" id="GO:0045892">
    <property type="term" value="P:negative regulation of DNA-templated transcription"/>
    <property type="evidence" value="ECO:0007669"/>
    <property type="project" value="TreeGrafter"/>
</dbReference>
<dbReference type="AlphaFoldDB" id="A0A9W6NPN9"/>
<evidence type="ECO:0000256" key="2">
    <source>
        <dbReference type="ARBA" id="ARBA00023125"/>
    </source>
</evidence>
<dbReference type="InterPro" id="IPR036390">
    <property type="entry name" value="WH_DNA-bd_sf"/>
</dbReference>
<reference evidence="5" key="2">
    <citation type="submission" date="2023-01" db="EMBL/GenBank/DDBJ databases">
        <authorList>
            <person name="Sun Q."/>
            <person name="Evtushenko L."/>
        </authorList>
    </citation>
    <scope>NUCLEOTIDE SEQUENCE</scope>
    <source>
        <strain evidence="5">VKM Ac-1321</strain>
    </source>
</reference>
<dbReference type="RefSeq" id="WP_271189735.1">
    <property type="nucleotide sequence ID" value="NZ_BAAAXA010000001.1"/>
</dbReference>
<evidence type="ECO:0000313" key="6">
    <source>
        <dbReference type="Proteomes" id="UP001143480"/>
    </source>
</evidence>
<dbReference type="EMBL" id="BSFP01000048">
    <property type="protein sequence ID" value="GLL04694.1"/>
    <property type="molecule type" value="Genomic_DNA"/>
</dbReference>
<accession>A0A9W6NPN9</accession>
<dbReference type="PRINTS" id="PR00035">
    <property type="entry name" value="HTHGNTR"/>
</dbReference>
<dbReference type="Gene3D" id="1.10.10.10">
    <property type="entry name" value="Winged helix-like DNA-binding domain superfamily/Winged helix DNA-binding domain"/>
    <property type="match status" value="1"/>
</dbReference>
<protein>
    <recommendedName>
        <fullName evidence="4">HTH gntR-type domain-containing protein</fullName>
    </recommendedName>
</protein>
<gene>
    <name evidence="5" type="ORF">GCM10017581_064410</name>
</gene>